<dbReference type="KEGG" id="ssal:SPISAL_04810"/>
<dbReference type="AlphaFoldDB" id="R4VFP5"/>
<gene>
    <name evidence="1" type="ORF">SPISAL_04810</name>
</gene>
<dbReference type="EMBL" id="CP005963">
    <property type="protein sequence ID" value="AGM41056.1"/>
    <property type="molecule type" value="Genomic_DNA"/>
</dbReference>
<dbReference type="HOGENOM" id="CLU_1517016_0_0_6"/>
<protein>
    <submittedName>
        <fullName evidence="1">Uncharacterized protein</fullName>
    </submittedName>
</protein>
<name>R4VFP5_9GAMM</name>
<evidence type="ECO:0000313" key="2">
    <source>
        <dbReference type="Proteomes" id="UP000017881"/>
    </source>
</evidence>
<dbReference type="Proteomes" id="UP000017881">
    <property type="component" value="Chromosome"/>
</dbReference>
<reference evidence="1 2" key="1">
    <citation type="journal article" date="2013" name="Genome Announc.">
        <title>Draft Genome of Spiribacter salinus M19-40, an Abundant Gammaproteobacterium in Aquatic Hypersaline Environments.</title>
        <authorList>
            <person name="Leon M.J."/>
            <person name="Ghai R."/>
            <person name="Fernandez A.B."/>
            <person name="Sanchez-Porro C."/>
            <person name="Rodriguez-Valera F."/>
            <person name="Ventosa A."/>
        </authorList>
    </citation>
    <scope>NUCLEOTIDE SEQUENCE [LARGE SCALE GENOMIC DNA]</scope>
    <source>
        <strain evidence="1">M19-40</strain>
    </source>
</reference>
<accession>R4VFP5</accession>
<proteinExistence type="predicted"/>
<evidence type="ECO:0000313" key="1">
    <source>
        <dbReference type="EMBL" id="AGM41056.1"/>
    </source>
</evidence>
<sequence>MWPFAKRGSRFDGDADEHFPSDIKPRDFKDNKATIKLWLPGKILAGVDIIGQRHHAGRPDVLRAILFEHVYGRAELVHLEIRERRRQSKLTARLPDVRFMLREPDTYDTARAATAGLIGKAEHDFKLELPTRLRNELVQLAEAADQAVSEYIRGVLVRQILGEALYQRWMQALEAVE</sequence>
<dbReference type="RefSeq" id="WP_016353363.1">
    <property type="nucleotide sequence ID" value="NC_021291.1"/>
</dbReference>
<keyword evidence="2" id="KW-1185">Reference proteome</keyword>
<organism evidence="1 2">
    <name type="scientific">Spiribacter salinus M19-40</name>
    <dbReference type="NCBI Taxonomy" id="1260251"/>
    <lineage>
        <taxon>Bacteria</taxon>
        <taxon>Pseudomonadati</taxon>
        <taxon>Pseudomonadota</taxon>
        <taxon>Gammaproteobacteria</taxon>
        <taxon>Chromatiales</taxon>
        <taxon>Ectothiorhodospiraceae</taxon>
        <taxon>Spiribacter</taxon>
    </lineage>
</organism>
<dbReference type="eggNOG" id="ENOG5033ZX6">
    <property type="taxonomic scope" value="Bacteria"/>
</dbReference>